<evidence type="ECO:0000256" key="1">
    <source>
        <dbReference type="ARBA" id="ARBA00023015"/>
    </source>
</evidence>
<proteinExistence type="predicted"/>
<dbReference type="AlphaFoldDB" id="A0A3V8I7E7"/>
<organism evidence="5 6">
    <name type="scientific">Salmonella enterica</name>
    <name type="common">Salmonella choleraesuis</name>
    <dbReference type="NCBI Taxonomy" id="28901"/>
    <lineage>
        <taxon>Bacteria</taxon>
        <taxon>Pseudomonadati</taxon>
        <taxon>Pseudomonadota</taxon>
        <taxon>Gammaproteobacteria</taxon>
        <taxon>Enterobacterales</taxon>
        <taxon>Enterobacteriaceae</taxon>
        <taxon>Salmonella</taxon>
    </lineage>
</organism>
<dbReference type="PROSITE" id="PS01124">
    <property type="entry name" value="HTH_ARAC_FAMILY_2"/>
    <property type="match status" value="1"/>
</dbReference>
<dbReference type="EMBL" id="RSEO01000021">
    <property type="protein sequence ID" value="RXQ31807.1"/>
    <property type="molecule type" value="Genomic_DNA"/>
</dbReference>
<evidence type="ECO:0000313" key="6">
    <source>
        <dbReference type="Proteomes" id="UP000290660"/>
    </source>
</evidence>
<accession>A0A3V8I7E7</accession>
<protein>
    <submittedName>
        <fullName evidence="5">Transcriptional regulator HilD</fullName>
    </submittedName>
</protein>
<dbReference type="NCBIfam" id="NF011732">
    <property type="entry name" value="PRK15185.1"/>
    <property type="match status" value="1"/>
</dbReference>
<evidence type="ECO:0000256" key="2">
    <source>
        <dbReference type="ARBA" id="ARBA00023125"/>
    </source>
</evidence>
<dbReference type="SUPFAM" id="SSF46689">
    <property type="entry name" value="Homeodomain-like"/>
    <property type="match status" value="1"/>
</dbReference>
<evidence type="ECO:0000313" key="5">
    <source>
        <dbReference type="EMBL" id="RXQ31807.1"/>
    </source>
</evidence>
<dbReference type="PROSITE" id="PS00041">
    <property type="entry name" value="HTH_ARAC_FAMILY_1"/>
    <property type="match status" value="1"/>
</dbReference>
<dbReference type="InterPro" id="IPR018060">
    <property type="entry name" value="HTH_AraC"/>
</dbReference>
<sequence length="309" mass="35301">MENVTFVSNSHQRPAADNLQKLKSLLTNTQQQIKSQTQQITIKNLYVSSFTLVCFRSGKLTVSNNHDTIYCDEPGMLVLKKEQVVSVTLEEVNGHLDFDILEIPTQRLGDLYALIPNEQQTKMAIPVDKVQKIFYTPDFPARREVFDHLKTVFSCTKDTSKGCSKCNNQNCIENEELIPYFLLFLLTAFLRLPESYEIILSSAQITLRERVYNIIYSSPGRQWKLTDVAAHIFMSTSTLKRKLAEEGTSFSDIYLSARMNQAAKLLRIGNHNVNAVALKCGYDSTSYFIQCFKKYFKTTPSTFIKMANH</sequence>
<keyword evidence="1" id="KW-0805">Transcription regulation</keyword>
<keyword evidence="2" id="KW-0238">DNA-binding</keyword>
<evidence type="ECO:0000256" key="3">
    <source>
        <dbReference type="ARBA" id="ARBA00023163"/>
    </source>
</evidence>
<feature type="domain" description="HTH araC/xylS-type" evidence="4">
    <location>
        <begin position="209"/>
        <end position="306"/>
    </location>
</feature>
<dbReference type="RefSeq" id="WP_127173631.1">
    <property type="nucleotide sequence ID" value="NZ_JASMSH010000019.1"/>
</dbReference>
<dbReference type="SMART" id="SM00342">
    <property type="entry name" value="HTH_ARAC"/>
    <property type="match status" value="1"/>
</dbReference>
<comment type="caution">
    <text evidence="5">The sequence shown here is derived from an EMBL/GenBank/DDBJ whole genome shotgun (WGS) entry which is preliminary data.</text>
</comment>
<dbReference type="InterPro" id="IPR018062">
    <property type="entry name" value="HTH_AraC-typ_CS"/>
</dbReference>
<dbReference type="Proteomes" id="UP000290660">
    <property type="component" value="Unassembled WGS sequence"/>
</dbReference>
<dbReference type="GO" id="GO:0003700">
    <property type="term" value="F:DNA-binding transcription factor activity"/>
    <property type="evidence" value="ECO:0007669"/>
    <property type="project" value="InterPro"/>
</dbReference>
<dbReference type="Gene3D" id="1.10.10.60">
    <property type="entry name" value="Homeodomain-like"/>
    <property type="match status" value="1"/>
</dbReference>
<keyword evidence="3" id="KW-0804">Transcription</keyword>
<name>A0A3V8I7E7_SALER</name>
<evidence type="ECO:0000259" key="4">
    <source>
        <dbReference type="PROSITE" id="PS01124"/>
    </source>
</evidence>
<dbReference type="InterPro" id="IPR020449">
    <property type="entry name" value="Tscrpt_reg_AraC-type_HTH"/>
</dbReference>
<dbReference type="PANTHER" id="PTHR43280">
    <property type="entry name" value="ARAC-FAMILY TRANSCRIPTIONAL REGULATOR"/>
    <property type="match status" value="1"/>
</dbReference>
<dbReference type="PANTHER" id="PTHR43280:SF33">
    <property type="entry name" value="HTH-TYPE TRANSCRIPTIONAL REGULATOR APPY-RELATED"/>
    <property type="match status" value="1"/>
</dbReference>
<gene>
    <name evidence="5" type="primary">hilD</name>
    <name evidence="5" type="ORF">EI538_17350</name>
</gene>
<reference evidence="5 6" key="1">
    <citation type="submission" date="2018-12" db="EMBL/GenBank/DDBJ databases">
        <title>Identification of serotype of rogose Salmonella by whole genome sequencing.</title>
        <authorList>
            <person name="Sacchi C.T."/>
            <person name="Goncalves C.R."/>
            <person name="Tiba-Casas M.R."/>
        </authorList>
    </citation>
    <scope>NUCLEOTIDE SEQUENCE [LARGE SCALE GENOMIC DNA]</scope>
    <source>
        <strain evidence="5 6">169_17</strain>
    </source>
</reference>
<dbReference type="Pfam" id="PF12833">
    <property type="entry name" value="HTH_18"/>
    <property type="match status" value="1"/>
</dbReference>
<dbReference type="InterPro" id="IPR009057">
    <property type="entry name" value="Homeodomain-like_sf"/>
</dbReference>
<dbReference type="GO" id="GO:0043565">
    <property type="term" value="F:sequence-specific DNA binding"/>
    <property type="evidence" value="ECO:0007669"/>
    <property type="project" value="InterPro"/>
</dbReference>
<dbReference type="PRINTS" id="PR00032">
    <property type="entry name" value="HTHARAC"/>
</dbReference>